<dbReference type="SUPFAM" id="SSF53649">
    <property type="entry name" value="Alkaline phosphatase-like"/>
    <property type="match status" value="1"/>
</dbReference>
<dbReference type="InterPro" id="IPR017850">
    <property type="entry name" value="Alkaline_phosphatase_core_sf"/>
</dbReference>
<organism evidence="1 2">
    <name type="scientific">Stieleria varia</name>
    <dbReference type="NCBI Taxonomy" id="2528005"/>
    <lineage>
        <taxon>Bacteria</taxon>
        <taxon>Pseudomonadati</taxon>
        <taxon>Planctomycetota</taxon>
        <taxon>Planctomycetia</taxon>
        <taxon>Pirellulales</taxon>
        <taxon>Pirellulaceae</taxon>
        <taxon>Stieleria</taxon>
    </lineage>
</organism>
<reference evidence="1 2" key="1">
    <citation type="submission" date="2019-02" db="EMBL/GenBank/DDBJ databases">
        <title>Deep-cultivation of Planctomycetes and their phenomic and genomic characterization uncovers novel biology.</title>
        <authorList>
            <person name="Wiegand S."/>
            <person name="Jogler M."/>
            <person name="Boedeker C."/>
            <person name="Pinto D."/>
            <person name="Vollmers J."/>
            <person name="Rivas-Marin E."/>
            <person name="Kohn T."/>
            <person name="Peeters S.H."/>
            <person name="Heuer A."/>
            <person name="Rast P."/>
            <person name="Oberbeckmann S."/>
            <person name="Bunk B."/>
            <person name="Jeske O."/>
            <person name="Meyerdierks A."/>
            <person name="Storesund J.E."/>
            <person name="Kallscheuer N."/>
            <person name="Luecker S."/>
            <person name="Lage O.M."/>
            <person name="Pohl T."/>
            <person name="Merkel B.J."/>
            <person name="Hornburger P."/>
            <person name="Mueller R.-W."/>
            <person name="Bruemmer F."/>
            <person name="Labrenz M."/>
            <person name="Spormann A.M."/>
            <person name="Op Den Camp H."/>
            <person name="Overmann J."/>
            <person name="Amann R."/>
            <person name="Jetten M.S.M."/>
            <person name="Mascher T."/>
            <person name="Medema M.H."/>
            <person name="Devos D.P."/>
            <person name="Kaster A.-K."/>
            <person name="Ovreas L."/>
            <person name="Rohde M."/>
            <person name="Galperin M.Y."/>
            <person name="Jogler C."/>
        </authorList>
    </citation>
    <scope>NUCLEOTIDE SEQUENCE [LARGE SCALE GENOMIC DNA]</scope>
    <source>
        <strain evidence="1 2">Pla52n</strain>
    </source>
</reference>
<dbReference type="RefSeq" id="WP_146522039.1">
    <property type="nucleotide sequence ID" value="NZ_CP151726.1"/>
</dbReference>
<dbReference type="PANTHER" id="PTHR43737">
    <property type="entry name" value="BLL7424 PROTEIN"/>
    <property type="match status" value="1"/>
</dbReference>
<dbReference type="InterPro" id="IPR010869">
    <property type="entry name" value="DUF1501"/>
</dbReference>
<protein>
    <recommendedName>
        <fullName evidence="3">DUF1501 domain-containing protein</fullName>
    </recommendedName>
</protein>
<evidence type="ECO:0000313" key="1">
    <source>
        <dbReference type="EMBL" id="TWT98467.1"/>
    </source>
</evidence>
<dbReference type="OrthoDB" id="9779968at2"/>
<sequence length="406" mass="44037">MRQTTRRECLAAAGSVGLCAAFGNQLAAATPRLSQTAPFRRCLVLWMEGGPSHIDTFIPTRDEHVQTALADMPFAPAMQAFVAYASDLCVVKSVGGREGEHVRASSLLHTGFAPSPSFPRPSFGSMVSHSRIDEGLPRYVTLGNQAYGPAFLGVENGPFVISDPEQAMRQIQRLGKRTVELDALQRFNQLHHLGDSRAIRDASQRRDASVDSVRRLLATDFGDALDTTRAPSDQRAAYGQDEFGKRMLAARRLLEVGVPIVEVQLGGWDSHVDNLRTVNRLCGQLLPPWIALIEDLKRTGQWSDTLIVWVGEFGRTPTINGRAGRDHYPEIIPVVLAGGNLGGHVVGATDNQAGSRVGPKHTVADLMATLLFLMGLDTQTEYTTSFGSPTSMTDGGTPIDEIVKLV</sequence>
<evidence type="ECO:0008006" key="3">
    <source>
        <dbReference type="Google" id="ProtNLM"/>
    </source>
</evidence>
<gene>
    <name evidence="1" type="ORF">Pla52n_49810</name>
</gene>
<keyword evidence="2" id="KW-1185">Reference proteome</keyword>
<comment type="caution">
    <text evidence="1">The sequence shown here is derived from an EMBL/GenBank/DDBJ whole genome shotgun (WGS) entry which is preliminary data.</text>
</comment>
<dbReference type="Proteomes" id="UP000320176">
    <property type="component" value="Unassembled WGS sequence"/>
</dbReference>
<evidence type="ECO:0000313" key="2">
    <source>
        <dbReference type="Proteomes" id="UP000320176"/>
    </source>
</evidence>
<proteinExistence type="predicted"/>
<name>A0A5C6AGB6_9BACT</name>
<dbReference type="EMBL" id="SJPN01000006">
    <property type="protein sequence ID" value="TWT98467.1"/>
    <property type="molecule type" value="Genomic_DNA"/>
</dbReference>
<dbReference type="AlphaFoldDB" id="A0A5C6AGB6"/>
<dbReference type="PANTHER" id="PTHR43737:SF1">
    <property type="entry name" value="DUF1501 DOMAIN-CONTAINING PROTEIN"/>
    <property type="match status" value="1"/>
</dbReference>
<dbReference type="Pfam" id="PF07394">
    <property type="entry name" value="DUF1501"/>
    <property type="match status" value="1"/>
</dbReference>
<accession>A0A5C6AGB6</accession>